<reference evidence="1" key="1">
    <citation type="journal article" date="2014" name="Front. Microbiol.">
        <title>High frequency of phylogenetically diverse reductive dehalogenase-homologous genes in deep subseafloor sedimentary metagenomes.</title>
        <authorList>
            <person name="Kawai M."/>
            <person name="Futagami T."/>
            <person name="Toyoda A."/>
            <person name="Takaki Y."/>
            <person name="Nishi S."/>
            <person name="Hori S."/>
            <person name="Arai W."/>
            <person name="Tsubouchi T."/>
            <person name="Morono Y."/>
            <person name="Uchiyama I."/>
            <person name="Ito T."/>
            <person name="Fujiyama A."/>
            <person name="Inagaki F."/>
            <person name="Takami H."/>
        </authorList>
    </citation>
    <scope>NUCLEOTIDE SEQUENCE</scope>
    <source>
        <strain evidence="1">Expedition CK06-06</strain>
    </source>
</reference>
<feature type="non-terminal residue" evidence="1">
    <location>
        <position position="141"/>
    </location>
</feature>
<name>X0T8J8_9ZZZZ</name>
<dbReference type="EMBL" id="BARS01004890">
    <property type="protein sequence ID" value="GAF84492.1"/>
    <property type="molecule type" value="Genomic_DNA"/>
</dbReference>
<comment type="caution">
    <text evidence="1">The sequence shown here is derived from an EMBL/GenBank/DDBJ whole genome shotgun (WGS) entry which is preliminary data.</text>
</comment>
<organism evidence="1">
    <name type="scientific">marine sediment metagenome</name>
    <dbReference type="NCBI Taxonomy" id="412755"/>
    <lineage>
        <taxon>unclassified sequences</taxon>
        <taxon>metagenomes</taxon>
        <taxon>ecological metagenomes</taxon>
    </lineage>
</organism>
<gene>
    <name evidence="1" type="ORF">S01H1_09569</name>
</gene>
<sequence>MNKLNMVIGTFFSEVGLELLRKFSNFVVNSQNLERQLELSADWEKKDFKKAMAAVQDFPYEIKIDKSSLFEIREFLLSKRSFLMRLLENPNLLEHERFTDLLWAVFHLTEELVFRGELLEDLPDTDYEHLNIDLRQGRIQA</sequence>
<proteinExistence type="predicted"/>
<protein>
    <submittedName>
        <fullName evidence="1">Uncharacterized protein</fullName>
    </submittedName>
</protein>
<accession>X0T8J8</accession>
<dbReference type="AlphaFoldDB" id="X0T8J8"/>
<evidence type="ECO:0000313" key="1">
    <source>
        <dbReference type="EMBL" id="GAF84492.1"/>
    </source>
</evidence>